<dbReference type="HOGENOM" id="CLU_3122556_0_0_9"/>
<dbReference type="PATRIC" id="fig|927704.6.peg.1386"/>
<dbReference type="AlphaFoldDB" id="I0GQL7"/>
<dbReference type="Proteomes" id="UP000007887">
    <property type="component" value="Chromosome"/>
</dbReference>
<accession>I0GQL7</accession>
<protein>
    <submittedName>
        <fullName evidence="1">Uncharacterized protein</fullName>
    </submittedName>
</protein>
<dbReference type="RefSeq" id="WP_014424491.1">
    <property type="nucleotide sequence ID" value="NC_017068.1"/>
</dbReference>
<evidence type="ECO:0000313" key="2">
    <source>
        <dbReference type="Proteomes" id="UP000007887"/>
    </source>
</evidence>
<gene>
    <name evidence="1" type="ordered locus">SELR_13460</name>
</gene>
<organism evidence="1 2">
    <name type="scientific">Selenomonas ruminantium subsp. lactilytica (strain NBRC 103574 / TAM6421)</name>
    <dbReference type="NCBI Taxonomy" id="927704"/>
    <lineage>
        <taxon>Bacteria</taxon>
        <taxon>Bacillati</taxon>
        <taxon>Bacillota</taxon>
        <taxon>Negativicutes</taxon>
        <taxon>Selenomonadales</taxon>
        <taxon>Selenomonadaceae</taxon>
        <taxon>Selenomonas</taxon>
    </lineage>
</organism>
<name>I0GQL7_SELRL</name>
<reference evidence="1 2" key="1">
    <citation type="submission" date="2011-10" db="EMBL/GenBank/DDBJ databases">
        <title>Whole genome sequence of Selenomonas ruminantium subsp. lactilytica TAM6421.</title>
        <authorList>
            <person name="Oguchi A."/>
            <person name="Ankai A."/>
            <person name="Kaneko J."/>
            <person name="Yamada-Narita S."/>
            <person name="Fukui S."/>
            <person name="Takahashi M."/>
            <person name="Onodera T."/>
            <person name="Kojima S."/>
            <person name="Fushimi T."/>
            <person name="Abe N."/>
            <person name="Kamio Y."/>
            <person name="Yamazaki S."/>
            <person name="Fujita N."/>
        </authorList>
    </citation>
    <scope>NUCLEOTIDE SEQUENCE [LARGE SCALE GENOMIC DNA]</scope>
    <source>
        <strain evidence="2">NBRC 103574 / TAM6421</strain>
    </source>
</reference>
<proteinExistence type="predicted"/>
<evidence type="ECO:0000313" key="1">
    <source>
        <dbReference type="EMBL" id="BAL83054.1"/>
    </source>
</evidence>
<dbReference type="EMBL" id="AP012292">
    <property type="protein sequence ID" value="BAL83054.1"/>
    <property type="molecule type" value="Genomic_DNA"/>
</dbReference>
<sequence length="50" mass="5860">MCEKANKPEGLDIELYGQRCQELDWLTAEEKERLMNGEREKEMTEDGLAK</sequence>
<dbReference type="KEGG" id="sri:SELR_13460"/>